<accession>A0A401G3B8</accession>
<dbReference type="EMBL" id="BEXT01000001">
    <property type="protein sequence ID" value="GBC63730.1"/>
    <property type="molecule type" value="Genomic_DNA"/>
</dbReference>
<evidence type="ECO:0000256" key="1">
    <source>
        <dbReference type="SAM" id="MobiDB-lite"/>
    </source>
</evidence>
<dbReference type="OrthoDB" id="5574156at2"/>
<dbReference type="NCBIfam" id="NF033171">
    <property type="entry name" value="lipo_LIC11139"/>
    <property type="match status" value="1"/>
</dbReference>
<evidence type="ECO:0008006" key="5">
    <source>
        <dbReference type="Google" id="ProtNLM"/>
    </source>
</evidence>
<comment type="caution">
    <text evidence="3">The sequence shown here is derived from an EMBL/GenBank/DDBJ whole genome shotgun (WGS) entry which is preliminary data.</text>
</comment>
<feature type="region of interest" description="Disordered" evidence="1">
    <location>
        <begin position="27"/>
        <end position="54"/>
    </location>
</feature>
<gene>
    <name evidence="3" type="ORF">DENIS_4728</name>
</gene>
<dbReference type="Proteomes" id="UP000288096">
    <property type="component" value="Unassembled WGS sequence"/>
</dbReference>
<feature type="signal peptide" evidence="2">
    <location>
        <begin position="1"/>
        <end position="27"/>
    </location>
</feature>
<dbReference type="RefSeq" id="WP_124330770.1">
    <property type="nucleotide sequence ID" value="NZ_BEXT01000001.1"/>
</dbReference>
<name>A0A401G3B8_9BACT</name>
<evidence type="ECO:0000313" key="3">
    <source>
        <dbReference type="EMBL" id="GBC63730.1"/>
    </source>
</evidence>
<evidence type="ECO:0000313" key="4">
    <source>
        <dbReference type="Proteomes" id="UP000288096"/>
    </source>
</evidence>
<dbReference type="PROSITE" id="PS51257">
    <property type="entry name" value="PROKAR_LIPOPROTEIN"/>
    <property type="match status" value="1"/>
</dbReference>
<dbReference type="AlphaFoldDB" id="A0A401G3B8"/>
<protein>
    <recommendedName>
        <fullName evidence="5">Lipoprotein</fullName>
    </recommendedName>
</protein>
<organism evidence="3 4">
    <name type="scientific">Desulfonema ishimotonii</name>
    <dbReference type="NCBI Taxonomy" id="45657"/>
    <lineage>
        <taxon>Bacteria</taxon>
        <taxon>Pseudomonadati</taxon>
        <taxon>Thermodesulfobacteriota</taxon>
        <taxon>Desulfobacteria</taxon>
        <taxon>Desulfobacterales</taxon>
        <taxon>Desulfococcaceae</taxon>
        <taxon>Desulfonema</taxon>
    </lineage>
</organism>
<reference evidence="4" key="1">
    <citation type="submission" date="2017-11" db="EMBL/GenBank/DDBJ databases">
        <authorList>
            <person name="Watanabe M."/>
            <person name="Kojima H."/>
        </authorList>
    </citation>
    <scope>NUCLEOTIDE SEQUENCE [LARGE SCALE GENOMIC DNA]</scope>
    <source>
        <strain evidence="4">Tokyo 01</strain>
    </source>
</reference>
<feature type="chain" id="PRO_5019412630" description="Lipoprotein" evidence="2">
    <location>
        <begin position="28"/>
        <end position="143"/>
    </location>
</feature>
<feature type="compositionally biased region" description="Low complexity" evidence="1">
    <location>
        <begin position="27"/>
        <end position="46"/>
    </location>
</feature>
<evidence type="ECO:0000256" key="2">
    <source>
        <dbReference type="SAM" id="SignalP"/>
    </source>
</evidence>
<sequence length="143" mass="15292">MKPPPIRITLALLAAAFLLSACSISYSSGKSSDSVKSLFDSSTSSSGKKEESEAAYRNDIRHMTAVFLETGLPSEKYMREIGRIAERHGITDWEREEGTYAAIGAGLKKAGIPASDLRDVGFLADVFSGKADVSAAILRGYAL</sequence>
<keyword evidence="2" id="KW-0732">Signal</keyword>
<proteinExistence type="predicted"/>
<keyword evidence="4" id="KW-1185">Reference proteome</keyword>
<reference evidence="4" key="2">
    <citation type="submission" date="2019-01" db="EMBL/GenBank/DDBJ databases">
        <title>Genome sequence of Desulfonema ishimotonii strain Tokyo 01.</title>
        <authorList>
            <person name="Fukui M."/>
        </authorList>
    </citation>
    <scope>NUCLEOTIDE SEQUENCE [LARGE SCALE GENOMIC DNA]</scope>
    <source>
        <strain evidence="4">Tokyo 01</strain>
    </source>
</reference>